<reference evidence="1 2" key="1">
    <citation type="submission" date="2014-11" db="EMBL/GenBank/DDBJ databases">
        <title>Genetic blueprint of the zoonotic pathogen Toxocara canis.</title>
        <authorList>
            <person name="Zhu X.-Q."/>
            <person name="Korhonen P.K."/>
            <person name="Cai H."/>
            <person name="Young N.D."/>
            <person name="Nejsum P."/>
            <person name="von Samson-Himmelstjerna G."/>
            <person name="Boag P.R."/>
            <person name="Tan P."/>
            <person name="Li Q."/>
            <person name="Min J."/>
            <person name="Yang Y."/>
            <person name="Wang X."/>
            <person name="Fang X."/>
            <person name="Hall R.S."/>
            <person name="Hofmann A."/>
            <person name="Sternberg P.W."/>
            <person name="Jex A.R."/>
            <person name="Gasser R.B."/>
        </authorList>
    </citation>
    <scope>NUCLEOTIDE SEQUENCE [LARGE SCALE GENOMIC DNA]</scope>
    <source>
        <strain evidence="1">PN_DK_2014</strain>
    </source>
</reference>
<proteinExistence type="predicted"/>
<accession>A0A0B2W0V5</accession>
<organism evidence="1 2">
    <name type="scientific">Toxocara canis</name>
    <name type="common">Canine roundworm</name>
    <dbReference type="NCBI Taxonomy" id="6265"/>
    <lineage>
        <taxon>Eukaryota</taxon>
        <taxon>Metazoa</taxon>
        <taxon>Ecdysozoa</taxon>
        <taxon>Nematoda</taxon>
        <taxon>Chromadorea</taxon>
        <taxon>Rhabditida</taxon>
        <taxon>Spirurina</taxon>
        <taxon>Ascaridomorpha</taxon>
        <taxon>Ascaridoidea</taxon>
        <taxon>Toxocaridae</taxon>
        <taxon>Toxocara</taxon>
    </lineage>
</organism>
<dbReference type="EMBL" id="JPKZ01000517">
    <property type="protein sequence ID" value="KHN86805.1"/>
    <property type="molecule type" value="Genomic_DNA"/>
</dbReference>
<evidence type="ECO:0000313" key="1">
    <source>
        <dbReference type="EMBL" id="KHN86805.1"/>
    </source>
</evidence>
<protein>
    <submittedName>
        <fullName evidence="1">Uncharacterized protein</fullName>
    </submittedName>
</protein>
<keyword evidence="2" id="KW-1185">Reference proteome</keyword>
<name>A0A0B2W0V5_TOXCA</name>
<dbReference type="AlphaFoldDB" id="A0A0B2W0V5"/>
<dbReference type="STRING" id="6265.A0A0B2W0V5"/>
<comment type="caution">
    <text evidence="1">The sequence shown here is derived from an EMBL/GenBank/DDBJ whole genome shotgun (WGS) entry which is preliminary data.</text>
</comment>
<evidence type="ECO:0000313" key="2">
    <source>
        <dbReference type="Proteomes" id="UP000031036"/>
    </source>
</evidence>
<sequence>MKIEVSWSLCCCVRVELALPAIRAQIELIDKVRSIVGDEPSTVLVHELTILGHELADLIVCSAAAAYTVSIQHFEQLALPAIRAQIELIDKVRSIVGDEPSTVLVHELTILGHELADLIVCSAAAAYTVSIQHFEPVNEQCRVVATEAVRAVKTLKELRFAEIRDTVLPTLKVRLFCRIYITEKIYWNV</sequence>
<dbReference type="Proteomes" id="UP000031036">
    <property type="component" value="Unassembled WGS sequence"/>
</dbReference>
<gene>
    <name evidence="1" type="ORF">Tcan_07816</name>
</gene>